<sequence length="151" mass="16781">MPKVSVELIHEVLSNNNLEPDMITAVLKQIEEQAAAEAEAEKANREPTVKKQFVIIVSDPNGTIPSEDYVGWVAQIPEDDPVGETMDRLIRASYEYNISKKGRKYPVKTVGEACEAVGARFLKEQSLAIKNKVPVAVVRTDNKIPEIESDF</sequence>
<dbReference type="AlphaFoldDB" id="A0A7X1B8W3"/>
<dbReference type="EMBL" id="JACHVC010000013">
    <property type="protein sequence ID" value="MBC2607712.1"/>
    <property type="molecule type" value="Genomic_DNA"/>
</dbReference>
<reference evidence="1 2" key="1">
    <citation type="submission" date="2020-07" db="EMBL/GenBank/DDBJ databases">
        <authorList>
            <person name="Feng X."/>
        </authorList>
    </citation>
    <scope>NUCLEOTIDE SEQUENCE [LARGE SCALE GENOMIC DNA]</scope>
    <source>
        <strain evidence="1 2">JCM23202</strain>
    </source>
</reference>
<dbReference type="RefSeq" id="WP_185661582.1">
    <property type="nucleotide sequence ID" value="NZ_CAWPOO010000013.1"/>
</dbReference>
<evidence type="ECO:0000313" key="2">
    <source>
        <dbReference type="Proteomes" id="UP000526501"/>
    </source>
</evidence>
<organism evidence="1 2">
    <name type="scientific">Pelagicoccus albus</name>
    <dbReference type="NCBI Taxonomy" id="415222"/>
    <lineage>
        <taxon>Bacteria</taxon>
        <taxon>Pseudomonadati</taxon>
        <taxon>Verrucomicrobiota</taxon>
        <taxon>Opitutia</taxon>
        <taxon>Puniceicoccales</taxon>
        <taxon>Pelagicoccaceae</taxon>
        <taxon>Pelagicoccus</taxon>
    </lineage>
</organism>
<accession>A0A7X1B8W3</accession>
<name>A0A7X1B8W3_9BACT</name>
<proteinExistence type="predicted"/>
<dbReference type="Proteomes" id="UP000526501">
    <property type="component" value="Unassembled WGS sequence"/>
</dbReference>
<gene>
    <name evidence="1" type="ORF">H5P27_16790</name>
</gene>
<keyword evidence="2" id="KW-1185">Reference proteome</keyword>
<comment type="caution">
    <text evidence="1">The sequence shown here is derived from an EMBL/GenBank/DDBJ whole genome shotgun (WGS) entry which is preliminary data.</text>
</comment>
<protein>
    <submittedName>
        <fullName evidence="1">Uncharacterized protein</fullName>
    </submittedName>
</protein>
<evidence type="ECO:0000313" key="1">
    <source>
        <dbReference type="EMBL" id="MBC2607712.1"/>
    </source>
</evidence>